<dbReference type="EMBL" id="CP019962">
    <property type="protein sequence ID" value="ARD65720.1"/>
    <property type="molecule type" value="Genomic_DNA"/>
</dbReference>
<feature type="transmembrane region" description="Helical" evidence="3">
    <location>
        <begin position="224"/>
        <end position="245"/>
    </location>
</feature>
<dbReference type="EMBL" id="JAQSVD010000002">
    <property type="protein sequence ID" value="MDE1469636.1"/>
    <property type="molecule type" value="Genomic_DNA"/>
</dbReference>
<evidence type="ECO:0000256" key="3">
    <source>
        <dbReference type="SAM" id="Phobius"/>
    </source>
</evidence>
<gene>
    <name evidence="4" type="ORF">B2M23_09265</name>
    <name evidence="5" type="ORF">PTZ04_05130</name>
</gene>
<dbReference type="PANTHER" id="PTHR36838">
    <property type="entry name" value="AUXIN EFFLUX CARRIER FAMILY PROTEIN"/>
    <property type="match status" value="1"/>
</dbReference>
<keyword evidence="7" id="KW-1185">Reference proteome</keyword>
<dbReference type="Proteomes" id="UP000192391">
    <property type="component" value="Chromosome"/>
</dbReference>
<reference evidence="4" key="3">
    <citation type="submission" date="2017-02" db="EMBL/GenBank/DDBJ databases">
        <title>Integrative analysis reveals regulation of autotrophic growth of syngas fermenting bacteria at the translational level.</title>
        <authorList>
            <person name="Song Y."/>
            <person name="Shin J."/>
            <person name="Jeong Y."/>
            <person name="Jin S."/>
            <person name="Kim D.R."/>
            <person name="Kim S.C."/>
            <person name="Cho S."/>
            <person name="Cho B.-K."/>
        </authorList>
    </citation>
    <scope>NUCLEOTIDE SEQUENCE</scope>
    <source>
        <strain evidence="4">ATCC 8486</strain>
    </source>
</reference>
<dbReference type="GO" id="GO:0012505">
    <property type="term" value="C:endomembrane system"/>
    <property type="evidence" value="ECO:0007669"/>
    <property type="project" value="UniProtKB-SubCell"/>
</dbReference>
<evidence type="ECO:0000256" key="2">
    <source>
        <dbReference type="ARBA" id="ARBA00022448"/>
    </source>
</evidence>
<feature type="transmembrane region" description="Helical" evidence="3">
    <location>
        <begin position="192"/>
        <end position="212"/>
    </location>
</feature>
<feature type="transmembrane region" description="Helical" evidence="3">
    <location>
        <begin position="6"/>
        <end position="26"/>
    </location>
</feature>
<evidence type="ECO:0000313" key="5">
    <source>
        <dbReference type="EMBL" id="MDE1469636.1"/>
    </source>
</evidence>
<keyword evidence="3" id="KW-1133">Transmembrane helix</keyword>
<feature type="transmembrane region" description="Helical" evidence="3">
    <location>
        <begin position="38"/>
        <end position="55"/>
    </location>
</feature>
<proteinExistence type="predicted"/>
<protein>
    <submittedName>
        <fullName evidence="4 5">Transporter</fullName>
    </submittedName>
</protein>
<accession>A0AAC9QTW1</accession>
<sequence length="307" mass="32611">MTSILLKAAAFVLVIILGYGLKRAGLFGEGATDTVTKIMLNITLPAAIVTGFCGFEKNGTLFALVLFGFFCNVGMYLVGFVISIRKGRAKKALYTLNMPGYNIGAFTLPFIQNFMGPSGVVATCMFDTGNAIMCTGGSYAVTACLVGNCDGSPVTVKSFFKRLLSSTPFDTYVVMLLLAGLGVRIPEAVNTLLSPVAASNGFMAMLVIGMMFEFKAKPEYLKSIALILAIRYTVAAVLAWAAYFYLPLPLLMRQVLVILLFSPITVLSPVFTEKCGGDAGLSSFAGSVSILISIVIMVTLIAAMHIG</sequence>
<feature type="transmembrane region" description="Helical" evidence="3">
    <location>
        <begin position="61"/>
        <end position="84"/>
    </location>
</feature>
<feature type="transmembrane region" description="Helical" evidence="3">
    <location>
        <begin position="169"/>
        <end position="186"/>
    </location>
</feature>
<feature type="transmembrane region" description="Helical" evidence="3">
    <location>
        <begin position="284"/>
        <end position="306"/>
    </location>
</feature>
<dbReference type="Gene3D" id="1.20.1530.20">
    <property type="match status" value="1"/>
</dbReference>
<name>A0AAC9QTW1_EUBLI</name>
<reference evidence="6" key="2">
    <citation type="journal article" date="2017" name="Sci. Rep.">
        <title>Determination of the Genome and Primary Transcriptome of Syngas Fermenting Eubacterium limosum ATCC 8486.</title>
        <authorList>
            <person name="Song Y."/>
            <person name="Shin J."/>
            <person name="Jeong Y."/>
            <person name="Jin S."/>
            <person name="Lee J.K."/>
            <person name="Kim D.R."/>
            <person name="Kim S.C."/>
            <person name="Cho S."/>
            <person name="Cho B.K."/>
        </authorList>
    </citation>
    <scope>NUCLEOTIDE SEQUENCE [LARGE SCALE GENOMIC DNA]</scope>
    <source>
        <strain evidence="6">ATCC 8486</strain>
    </source>
</reference>
<reference evidence="4" key="1">
    <citation type="journal article" date="2015" name="Genome Announc.">
        <title>Draft Genome Sequence of Chemolithoautotrophic Acetogenic Butanol-Producing Eubacterium limosum ATCC 8486.</title>
        <authorList>
            <person name="Song Y."/>
            <person name="Cho B.K."/>
        </authorList>
    </citation>
    <scope>NUCLEOTIDE SEQUENCE</scope>
    <source>
        <strain evidence="4">ATCC 8486</strain>
    </source>
</reference>
<evidence type="ECO:0000313" key="6">
    <source>
        <dbReference type="Proteomes" id="UP000192391"/>
    </source>
</evidence>
<reference evidence="5 7" key="4">
    <citation type="submission" date="2023-02" db="EMBL/GenBank/DDBJ databases">
        <title>Comparative genome analysis of Eubacterium limosum species.</title>
        <authorList>
            <person name="Bak J.E."/>
        </authorList>
    </citation>
    <scope>NUCLEOTIDE SEQUENCE [LARGE SCALE GENOMIC DNA]</scope>
    <source>
        <strain evidence="5 7">KGMB01548</strain>
    </source>
</reference>
<dbReference type="AlphaFoldDB" id="A0AAC9QTW1"/>
<dbReference type="InterPro" id="IPR038770">
    <property type="entry name" value="Na+/solute_symporter_sf"/>
</dbReference>
<keyword evidence="2" id="KW-0813">Transport</keyword>
<evidence type="ECO:0000313" key="7">
    <source>
        <dbReference type="Proteomes" id="UP001215087"/>
    </source>
</evidence>
<evidence type="ECO:0000256" key="1">
    <source>
        <dbReference type="ARBA" id="ARBA00004127"/>
    </source>
</evidence>
<dbReference type="Proteomes" id="UP001215087">
    <property type="component" value="Unassembled WGS sequence"/>
</dbReference>
<feature type="transmembrane region" description="Helical" evidence="3">
    <location>
        <begin position="251"/>
        <end position="272"/>
    </location>
</feature>
<comment type="subcellular location">
    <subcellularLocation>
        <location evidence="1">Endomembrane system</location>
        <topology evidence="1">Multi-pass membrane protein</topology>
    </subcellularLocation>
</comment>
<keyword evidence="3" id="KW-0812">Transmembrane</keyword>
<dbReference type="KEGG" id="elim:B2M23_09265"/>
<organism evidence="4 6">
    <name type="scientific">Eubacterium limosum</name>
    <dbReference type="NCBI Taxonomy" id="1736"/>
    <lineage>
        <taxon>Bacteria</taxon>
        <taxon>Bacillati</taxon>
        <taxon>Bacillota</taxon>
        <taxon>Clostridia</taxon>
        <taxon>Eubacteriales</taxon>
        <taxon>Eubacteriaceae</taxon>
        <taxon>Eubacterium</taxon>
    </lineage>
</organism>
<dbReference type="PANTHER" id="PTHR36838:SF3">
    <property type="entry name" value="TRANSPORTER AUXIN EFFLUX CARRIER EC FAMILY"/>
    <property type="match status" value="1"/>
</dbReference>
<evidence type="ECO:0000313" key="4">
    <source>
        <dbReference type="EMBL" id="ARD65720.1"/>
    </source>
</evidence>
<keyword evidence="3" id="KW-0472">Membrane</keyword>
<dbReference type="RefSeq" id="WP_038352758.1">
    <property type="nucleotide sequence ID" value="NZ_CP019962.1"/>
</dbReference>